<dbReference type="KEGG" id="ccin:107266380"/>
<gene>
    <name evidence="3" type="primary">LOC107266380</name>
</gene>
<feature type="transmembrane region" description="Helical" evidence="1">
    <location>
        <begin position="37"/>
        <end position="57"/>
    </location>
</feature>
<sequence>MHSIILGAAGYSLLLSSLVTLIVLIRKGLRQYKRTPMYVLSTSDVLSSMFTAILLLLNQLKVLNGIPYSSEVNDTNDNRTLLLRMTNEERYQEAFQQFHKIYNSNQSDGGNFNSSASSTCTFNHVIMHYAMFLVPFANAFLSLLSFFMHSNWDITCTDNRCLQLMELQQKNKNNTKQDRRLSRDSVTRENIRSTVLNVCNETKITKLKNDKGSLTSLSVISQWIVPVLLTAILHFSKIQDMSSVRDAKDTECVFTVNFPFENCYAITDPMEFESLSLEEHSTPADNDYIGSDETLRLSNPDTKETDAVVSSVYKLIQSLINETEDNFTSEKSSGYYDTSELWNVTKYFDKDKVEKGVQSQRYTVVKNDTSPSDTSILRGNESVTETSEDDITLATITDSDVEKEKVEVELFEDAMREANAKINAETSTQIAVVQEFQENIIVKKENVDAVNSGSLSTTERTLRWQQ</sequence>
<feature type="transmembrane region" description="Helical" evidence="1">
    <location>
        <begin position="126"/>
        <end position="147"/>
    </location>
</feature>
<name>A0AAJ7RFE7_CEPCN</name>
<accession>A0AAJ7RFE7</accession>
<dbReference type="RefSeq" id="XP_024939406.1">
    <property type="nucleotide sequence ID" value="XM_025083638.1"/>
</dbReference>
<feature type="transmembrane region" description="Helical" evidence="1">
    <location>
        <begin position="6"/>
        <end position="25"/>
    </location>
</feature>
<feature type="transmembrane region" description="Helical" evidence="1">
    <location>
        <begin position="214"/>
        <end position="235"/>
    </location>
</feature>
<keyword evidence="2" id="KW-1185">Reference proteome</keyword>
<protein>
    <submittedName>
        <fullName evidence="3">Uncharacterized protein LOC107266380</fullName>
    </submittedName>
</protein>
<dbReference type="AlphaFoldDB" id="A0AAJ7RFE7"/>
<reference evidence="3" key="1">
    <citation type="submission" date="2025-08" db="UniProtKB">
        <authorList>
            <consortium name="RefSeq"/>
        </authorList>
    </citation>
    <scope>IDENTIFICATION</scope>
</reference>
<proteinExistence type="predicted"/>
<keyword evidence="1" id="KW-1133">Transmembrane helix</keyword>
<dbReference type="Proteomes" id="UP000694920">
    <property type="component" value="Unplaced"/>
</dbReference>
<evidence type="ECO:0000256" key="1">
    <source>
        <dbReference type="SAM" id="Phobius"/>
    </source>
</evidence>
<keyword evidence="1" id="KW-0812">Transmembrane</keyword>
<evidence type="ECO:0000313" key="3">
    <source>
        <dbReference type="RefSeq" id="XP_024939406.1"/>
    </source>
</evidence>
<organism evidence="2 3">
    <name type="scientific">Cephus cinctus</name>
    <name type="common">Wheat stem sawfly</name>
    <dbReference type="NCBI Taxonomy" id="211228"/>
    <lineage>
        <taxon>Eukaryota</taxon>
        <taxon>Metazoa</taxon>
        <taxon>Ecdysozoa</taxon>
        <taxon>Arthropoda</taxon>
        <taxon>Hexapoda</taxon>
        <taxon>Insecta</taxon>
        <taxon>Pterygota</taxon>
        <taxon>Neoptera</taxon>
        <taxon>Endopterygota</taxon>
        <taxon>Hymenoptera</taxon>
        <taxon>Cephoidea</taxon>
        <taxon>Cephidae</taxon>
        <taxon>Cephus</taxon>
    </lineage>
</organism>
<evidence type="ECO:0000313" key="2">
    <source>
        <dbReference type="Proteomes" id="UP000694920"/>
    </source>
</evidence>
<keyword evidence="1" id="KW-0472">Membrane</keyword>
<dbReference type="GeneID" id="107266380"/>